<protein>
    <submittedName>
        <fullName evidence="1">Uncharacterized protein</fullName>
    </submittedName>
</protein>
<gene>
    <name evidence="1" type="ORF">VB854_28475</name>
</gene>
<organism evidence="1 2">
    <name type="scientific">Limnoraphis robusta CCNP1315</name>
    <dbReference type="NCBI Taxonomy" id="3110306"/>
    <lineage>
        <taxon>Bacteria</taxon>
        <taxon>Bacillati</taxon>
        <taxon>Cyanobacteriota</taxon>
        <taxon>Cyanophyceae</taxon>
        <taxon>Oscillatoriophycideae</taxon>
        <taxon>Oscillatoriales</taxon>
        <taxon>Sirenicapillariaceae</taxon>
        <taxon>Limnoraphis</taxon>
    </lineage>
</organism>
<dbReference type="RefSeq" id="WP_323274530.1">
    <property type="nucleotide sequence ID" value="NZ_JAYGHT010000195.1"/>
</dbReference>
<dbReference type="EMBL" id="JAYGHT010000195">
    <property type="protein sequence ID" value="MEA5522872.1"/>
    <property type="molecule type" value="Genomic_DNA"/>
</dbReference>
<reference evidence="1 2" key="1">
    <citation type="submission" date="2023-12" db="EMBL/GenBank/DDBJ databases">
        <title>Baltic Sea Cyanobacteria.</title>
        <authorList>
            <person name="Delbaje E."/>
            <person name="Fewer D.P."/>
            <person name="Shishido T.K."/>
        </authorList>
    </citation>
    <scope>NUCLEOTIDE SEQUENCE [LARGE SCALE GENOMIC DNA]</scope>
    <source>
        <strain evidence="1 2">CCNP 1315</strain>
    </source>
</reference>
<accession>A0ABU5U6Q5</accession>
<evidence type="ECO:0000313" key="1">
    <source>
        <dbReference type="EMBL" id="MEA5522872.1"/>
    </source>
</evidence>
<evidence type="ECO:0000313" key="2">
    <source>
        <dbReference type="Proteomes" id="UP001301728"/>
    </source>
</evidence>
<name>A0ABU5U6Q5_9CYAN</name>
<keyword evidence="2" id="KW-1185">Reference proteome</keyword>
<sequence>MNYSEILGAAKYHHAIAISQPRKSRHSFTGQCVDVFFDSPDELIRFQRIIEYKINHFVAVSYESDYARVRVPCIVK</sequence>
<comment type="caution">
    <text evidence="1">The sequence shown here is derived from an EMBL/GenBank/DDBJ whole genome shotgun (WGS) entry which is preliminary data.</text>
</comment>
<proteinExistence type="predicted"/>
<dbReference type="Proteomes" id="UP001301728">
    <property type="component" value="Unassembled WGS sequence"/>
</dbReference>